<evidence type="ECO:0000259" key="1">
    <source>
        <dbReference type="PROSITE" id="PS51819"/>
    </source>
</evidence>
<dbReference type="SUPFAM" id="SSF54593">
    <property type="entry name" value="Glyoxalase/Bleomycin resistance protein/Dihydroxybiphenyl dioxygenase"/>
    <property type="match status" value="1"/>
</dbReference>
<protein>
    <recommendedName>
        <fullName evidence="1">VOC domain-containing protein</fullName>
    </recommendedName>
</protein>
<proteinExistence type="predicted"/>
<feature type="domain" description="VOC" evidence="1">
    <location>
        <begin position="4"/>
        <end position="122"/>
    </location>
</feature>
<dbReference type="InterPro" id="IPR029068">
    <property type="entry name" value="Glyas_Bleomycin-R_OHBP_Dase"/>
</dbReference>
<organism evidence="2 3">
    <name type="scientific">Candidatus Segetimicrobium genomatis</name>
    <dbReference type="NCBI Taxonomy" id="2569760"/>
    <lineage>
        <taxon>Bacteria</taxon>
        <taxon>Bacillati</taxon>
        <taxon>Candidatus Sysuimicrobiota</taxon>
        <taxon>Candidatus Sysuimicrobiia</taxon>
        <taxon>Candidatus Sysuimicrobiales</taxon>
        <taxon>Candidatus Segetimicrobiaceae</taxon>
        <taxon>Candidatus Segetimicrobium</taxon>
    </lineage>
</organism>
<reference evidence="2 3" key="1">
    <citation type="journal article" date="2019" name="Nat. Microbiol.">
        <title>Mediterranean grassland soil C-N compound turnover is dependent on rainfall and depth, and is mediated by genomically divergent microorganisms.</title>
        <authorList>
            <person name="Diamond S."/>
            <person name="Andeer P.F."/>
            <person name="Li Z."/>
            <person name="Crits-Christoph A."/>
            <person name="Burstein D."/>
            <person name="Anantharaman K."/>
            <person name="Lane K.R."/>
            <person name="Thomas B.C."/>
            <person name="Pan C."/>
            <person name="Northen T.R."/>
            <person name="Banfield J.F."/>
        </authorList>
    </citation>
    <scope>NUCLEOTIDE SEQUENCE [LARGE SCALE GENOMIC DNA]</scope>
    <source>
        <strain evidence="2">NP_8</strain>
    </source>
</reference>
<dbReference type="AlphaFoldDB" id="A0A537IXT4"/>
<dbReference type="InterPro" id="IPR037523">
    <property type="entry name" value="VOC_core"/>
</dbReference>
<dbReference type="Pfam" id="PF00903">
    <property type="entry name" value="Glyoxalase"/>
    <property type="match status" value="1"/>
</dbReference>
<dbReference type="InterPro" id="IPR004360">
    <property type="entry name" value="Glyas_Fos-R_dOase_dom"/>
</dbReference>
<dbReference type="Gene3D" id="3.10.180.10">
    <property type="entry name" value="2,3-Dihydroxybiphenyl 1,2-Dioxygenase, domain 1"/>
    <property type="match status" value="1"/>
</dbReference>
<dbReference type="PANTHER" id="PTHR33993">
    <property type="entry name" value="GLYOXALASE-RELATED"/>
    <property type="match status" value="1"/>
</dbReference>
<dbReference type="Proteomes" id="UP000318834">
    <property type="component" value="Unassembled WGS sequence"/>
</dbReference>
<name>A0A537IXT4_9BACT</name>
<dbReference type="InterPro" id="IPR052164">
    <property type="entry name" value="Anthracycline_SecMetBiosynth"/>
</dbReference>
<evidence type="ECO:0000313" key="3">
    <source>
        <dbReference type="Proteomes" id="UP000318834"/>
    </source>
</evidence>
<dbReference type="EMBL" id="VBAP01000029">
    <property type="protein sequence ID" value="TMI76128.1"/>
    <property type="molecule type" value="Genomic_DNA"/>
</dbReference>
<gene>
    <name evidence="2" type="ORF">E6H05_04440</name>
</gene>
<dbReference type="PROSITE" id="PS51819">
    <property type="entry name" value="VOC"/>
    <property type="match status" value="1"/>
</dbReference>
<accession>A0A537IXT4</accession>
<comment type="caution">
    <text evidence="2">The sequence shown here is derived from an EMBL/GenBank/DDBJ whole genome shotgun (WGS) entry which is preliminary data.</text>
</comment>
<dbReference type="PANTHER" id="PTHR33993:SF2">
    <property type="entry name" value="VOC DOMAIN-CONTAINING PROTEIN"/>
    <property type="match status" value="1"/>
</dbReference>
<evidence type="ECO:0000313" key="2">
    <source>
        <dbReference type="EMBL" id="TMI76128.1"/>
    </source>
</evidence>
<sequence>MITGVQDIYYYVSDMARAVRFYCDVLKLSVVHQDKSWTSFDVGGVRIGLHWTGGVPVPQIPKGPGGVTAGATLTFRVSNLIAVVEDLRKAGIRFLGDITTKEWGSIVAFEDPDGNVLKLMQPSTR</sequence>